<evidence type="ECO:0000313" key="3">
    <source>
        <dbReference type="EMBL" id="KAF1981932.1"/>
    </source>
</evidence>
<dbReference type="Pfam" id="PF06985">
    <property type="entry name" value="HET"/>
    <property type="match status" value="1"/>
</dbReference>
<protein>
    <recommendedName>
        <fullName evidence="2">Heterokaryon incompatibility domain-containing protein</fullName>
    </recommendedName>
</protein>
<feature type="domain" description="Heterokaryon incompatibility" evidence="2">
    <location>
        <begin position="109"/>
        <end position="280"/>
    </location>
</feature>
<gene>
    <name evidence="3" type="ORF">K402DRAFT_457697</name>
</gene>
<dbReference type="EMBL" id="ML977191">
    <property type="protein sequence ID" value="KAF1981932.1"/>
    <property type="molecule type" value="Genomic_DNA"/>
</dbReference>
<keyword evidence="4" id="KW-1185">Reference proteome</keyword>
<evidence type="ECO:0000259" key="2">
    <source>
        <dbReference type="Pfam" id="PF06985"/>
    </source>
</evidence>
<proteinExistence type="predicted"/>
<dbReference type="InterPro" id="IPR010730">
    <property type="entry name" value="HET"/>
</dbReference>
<accession>A0A6G1GM73</accession>
<keyword evidence="1" id="KW-1133">Transmembrane helix</keyword>
<keyword evidence="1" id="KW-0472">Membrane</keyword>
<sequence length="710" mass="80282">MGSLPMHTPVFWRDDQPSKWLLLWFSLIAGATLIFYHFRVSKVQAPKVGVWLDWLDCIRFTFFHRKYRYEALPSDKHCIRLVSIGRGSGPLQVSLRTVVLDDATLDSEFDALSYTWGHAFDLDPTSWSRRFYGDDSHRLFPIWVNDGSYLLGTRNLVLALIELRRRGRRGEIWIDALCINQDDLAERAAQVAKMGRIYLTARDVSVWLGPETEDSSLAIQVVRDISAMQRSGIQEIKQLAPWNPILTSKYGFRTLDLEDVRSYVSLVSRSWFSRVWVIQETVLAANPIFICGRENISWRDLGGAVTFLKDGFWEETIIAIGLSGEKQRGEEHLPGLAISAMTMFRVIRAVDSEWRPTSILLGLRSLKAMDPRDKVYAAIGLVPESHSGVLLPEYQQPVSRVYTRAARSIIDCEGELSLLSLAGQRSLGKQIDLPSWVPDFSAGSTDPIACNSIAKYKGCERWMADKGRHMLRVTKSSLESSILKVAGVSFDEIVDIGEDSSAIGDHLGMEEIFAMTLRLNKTYFTGEDRTTVLWRTLMSNRSGEKSDWIPGSNVGDGFRDFVLLVNTFNIGPTSATEKNSRCPEPAVLARTRKLIACLHDADQSPYLSSKHDFDSARKIRNEDPWQISQAYEDCLNARKAGCHSFMPLYQPVYFGRRLIRTRKNYLGITAKSVRPGDQVFILAGPRLRLCCARAGMARLRWSGKHMFMGL</sequence>
<dbReference type="AlphaFoldDB" id="A0A6G1GM73"/>
<reference evidence="3" key="1">
    <citation type="journal article" date="2020" name="Stud. Mycol.">
        <title>101 Dothideomycetes genomes: a test case for predicting lifestyles and emergence of pathogens.</title>
        <authorList>
            <person name="Haridas S."/>
            <person name="Albert R."/>
            <person name="Binder M."/>
            <person name="Bloem J."/>
            <person name="Labutti K."/>
            <person name="Salamov A."/>
            <person name="Andreopoulos B."/>
            <person name="Baker S."/>
            <person name="Barry K."/>
            <person name="Bills G."/>
            <person name="Bluhm B."/>
            <person name="Cannon C."/>
            <person name="Castanera R."/>
            <person name="Culley D."/>
            <person name="Daum C."/>
            <person name="Ezra D."/>
            <person name="Gonzalez J."/>
            <person name="Henrissat B."/>
            <person name="Kuo A."/>
            <person name="Liang C."/>
            <person name="Lipzen A."/>
            <person name="Lutzoni F."/>
            <person name="Magnuson J."/>
            <person name="Mondo S."/>
            <person name="Nolan M."/>
            <person name="Ohm R."/>
            <person name="Pangilinan J."/>
            <person name="Park H.-J."/>
            <person name="Ramirez L."/>
            <person name="Alfaro M."/>
            <person name="Sun H."/>
            <person name="Tritt A."/>
            <person name="Yoshinaga Y."/>
            <person name="Zwiers L.-H."/>
            <person name="Turgeon B."/>
            <person name="Goodwin S."/>
            <person name="Spatafora J."/>
            <person name="Crous P."/>
            <person name="Grigoriev I."/>
        </authorList>
    </citation>
    <scope>NUCLEOTIDE SEQUENCE</scope>
    <source>
        <strain evidence="3">CBS 113979</strain>
    </source>
</reference>
<feature type="transmembrane region" description="Helical" evidence="1">
    <location>
        <begin position="20"/>
        <end position="38"/>
    </location>
</feature>
<evidence type="ECO:0000313" key="4">
    <source>
        <dbReference type="Proteomes" id="UP000800041"/>
    </source>
</evidence>
<dbReference type="InterPro" id="IPR052895">
    <property type="entry name" value="HetReg/Transcr_Mod"/>
</dbReference>
<name>A0A6G1GM73_9PEZI</name>
<keyword evidence="1" id="KW-0812">Transmembrane</keyword>
<dbReference type="PANTHER" id="PTHR24148:SF73">
    <property type="entry name" value="HET DOMAIN PROTEIN (AFU_ORTHOLOGUE AFUA_8G01020)"/>
    <property type="match status" value="1"/>
</dbReference>
<dbReference type="Proteomes" id="UP000800041">
    <property type="component" value="Unassembled WGS sequence"/>
</dbReference>
<organism evidence="3 4">
    <name type="scientific">Aulographum hederae CBS 113979</name>
    <dbReference type="NCBI Taxonomy" id="1176131"/>
    <lineage>
        <taxon>Eukaryota</taxon>
        <taxon>Fungi</taxon>
        <taxon>Dikarya</taxon>
        <taxon>Ascomycota</taxon>
        <taxon>Pezizomycotina</taxon>
        <taxon>Dothideomycetes</taxon>
        <taxon>Pleosporomycetidae</taxon>
        <taxon>Aulographales</taxon>
        <taxon>Aulographaceae</taxon>
    </lineage>
</organism>
<evidence type="ECO:0000256" key="1">
    <source>
        <dbReference type="SAM" id="Phobius"/>
    </source>
</evidence>
<dbReference type="OrthoDB" id="3548654at2759"/>
<dbReference type="PANTHER" id="PTHR24148">
    <property type="entry name" value="ANKYRIN REPEAT DOMAIN-CONTAINING PROTEIN 39 HOMOLOG-RELATED"/>
    <property type="match status" value="1"/>
</dbReference>